<gene>
    <name evidence="1" type="ORF">HB662_26895</name>
</gene>
<dbReference type="Proteomes" id="UP000765160">
    <property type="component" value="Unassembled WGS sequence"/>
</dbReference>
<protein>
    <submittedName>
        <fullName evidence="1">Phage tail assembly protein</fullName>
    </submittedName>
</protein>
<name>A0ABX1F852_9PROT</name>
<reference evidence="1 2" key="1">
    <citation type="submission" date="2020-03" db="EMBL/GenBank/DDBJ databases">
        <title>Roseomonas selenitidurans sp. nov. isolated from soil.</title>
        <authorList>
            <person name="Liu H."/>
        </authorList>
    </citation>
    <scope>NUCLEOTIDE SEQUENCE [LARGE SCALE GENOMIC DNA]</scope>
    <source>
        <strain evidence="1 2">JCM 15073</strain>
    </source>
</reference>
<dbReference type="RefSeq" id="WP_168054797.1">
    <property type="nucleotide sequence ID" value="NZ_JAATJR010000009.1"/>
</dbReference>
<proteinExistence type="predicted"/>
<dbReference type="InterPro" id="IPR019289">
    <property type="entry name" value="Phage_tail_E/E"/>
</dbReference>
<accession>A0ABX1F852</accession>
<comment type="caution">
    <text evidence="1">The sequence shown here is derived from an EMBL/GenBank/DDBJ whole genome shotgun (WGS) entry which is preliminary data.</text>
</comment>
<organism evidence="1 2">
    <name type="scientific">Falsiroseomonas frigidaquae</name>
    <dbReference type="NCBI Taxonomy" id="487318"/>
    <lineage>
        <taxon>Bacteria</taxon>
        <taxon>Pseudomonadati</taxon>
        <taxon>Pseudomonadota</taxon>
        <taxon>Alphaproteobacteria</taxon>
        <taxon>Acetobacterales</taxon>
        <taxon>Roseomonadaceae</taxon>
        <taxon>Falsiroseomonas</taxon>
    </lineage>
</organism>
<sequence>MTITTLKLSAPITAHGDPMTALNLRHATGRDIRECGLPYRLDSEGGIIIDSRAAHRMIAQLAAVPPSSIDQLSGPDWNNAAQAVLTMVAGQQVAAVEAALAEALGSAAGD</sequence>
<dbReference type="EMBL" id="JAAVTX010000009">
    <property type="protein sequence ID" value="NKE48430.1"/>
    <property type="molecule type" value="Genomic_DNA"/>
</dbReference>
<dbReference type="Pfam" id="PF10109">
    <property type="entry name" value="Phage_TAC_7"/>
    <property type="match status" value="1"/>
</dbReference>
<keyword evidence="2" id="KW-1185">Reference proteome</keyword>
<evidence type="ECO:0000313" key="2">
    <source>
        <dbReference type="Proteomes" id="UP000765160"/>
    </source>
</evidence>
<evidence type="ECO:0000313" key="1">
    <source>
        <dbReference type="EMBL" id="NKE48430.1"/>
    </source>
</evidence>